<comment type="caution">
    <text evidence="1">The sequence shown here is derived from an EMBL/GenBank/DDBJ whole genome shotgun (WGS) entry which is preliminary data.</text>
</comment>
<evidence type="ECO:0000313" key="2">
    <source>
        <dbReference type="Proteomes" id="UP000790347"/>
    </source>
</evidence>
<proteinExistence type="predicted"/>
<sequence length="63" mass="7168">MVIFYQFSKLTSGRSCYNVLAHEASCSIISFWKIKKFQSKNTAQMRMIKAVPARRTCACVLAC</sequence>
<keyword evidence="2" id="KW-1185">Reference proteome</keyword>
<protein>
    <submittedName>
        <fullName evidence="1">Uncharacterized protein</fullName>
    </submittedName>
</protein>
<organism evidence="1 2">
    <name type="scientific">Dermatophagoides farinae</name>
    <name type="common">American house dust mite</name>
    <dbReference type="NCBI Taxonomy" id="6954"/>
    <lineage>
        <taxon>Eukaryota</taxon>
        <taxon>Metazoa</taxon>
        <taxon>Ecdysozoa</taxon>
        <taxon>Arthropoda</taxon>
        <taxon>Chelicerata</taxon>
        <taxon>Arachnida</taxon>
        <taxon>Acari</taxon>
        <taxon>Acariformes</taxon>
        <taxon>Sarcoptiformes</taxon>
        <taxon>Astigmata</taxon>
        <taxon>Psoroptidia</taxon>
        <taxon>Analgoidea</taxon>
        <taxon>Pyroglyphidae</taxon>
        <taxon>Dermatophagoidinae</taxon>
        <taxon>Dermatophagoides</taxon>
    </lineage>
</organism>
<evidence type="ECO:0000313" key="1">
    <source>
        <dbReference type="EMBL" id="KAH9527703.1"/>
    </source>
</evidence>
<dbReference type="AlphaFoldDB" id="A0A922IFF0"/>
<name>A0A922IFF0_DERFA</name>
<dbReference type="Proteomes" id="UP000790347">
    <property type="component" value="Unassembled WGS sequence"/>
</dbReference>
<reference evidence="1" key="1">
    <citation type="submission" date="2013-05" db="EMBL/GenBank/DDBJ databases">
        <authorList>
            <person name="Yim A.K.Y."/>
            <person name="Chan T.F."/>
            <person name="Ji K.M."/>
            <person name="Liu X.Y."/>
            <person name="Zhou J.W."/>
            <person name="Li R.Q."/>
            <person name="Yang K.Y."/>
            <person name="Li J."/>
            <person name="Li M."/>
            <person name="Law P.T.W."/>
            <person name="Wu Y.L."/>
            <person name="Cai Z.L."/>
            <person name="Qin H."/>
            <person name="Bao Y."/>
            <person name="Leung R.K.K."/>
            <person name="Ng P.K.S."/>
            <person name="Zou J."/>
            <person name="Zhong X.J."/>
            <person name="Ran P.X."/>
            <person name="Zhong N.S."/>
            <person name="Liu Z.G."/>
            <person name="Tsui S.K.W."/>
        </authorList>
    </citation>
    <scope>NUCLEOTIDE SEQUENCE</scope>
    <source>
        <strain evidence="1">Derf</strain>
        <tissue evidence="1">Whole organism</tissue>
    </source>
</reference>
<accession>A0A922IFF0</accession>
<gene>
    <name evidence="1" type="ORF">DERF_001711</name>
</gene>
<dbReference type="EMBL" id="ASGP02000001">
    <property type="protein sequence ID" value="KAH9527703.1"/>
    <property type="molecule type" value="Genomic_DNA"/>
</dbReference>
<reference evidence="1" key="2">
    <citation type="journal article" date="2022" name="Res Sq">
        <title>Comparative Genomics Reveals Insights into the Divergent Evolution of Astigmatic Mites and Household Pest Adaptations.</title>
        <authorList>
            <person name="Xiong Q."/>
            <person name="Wan A.T.-Y."/>
            <person name="Liu X.-Y."/>
            <person name="Fung C.S.-H."/>
            <person name="Xiao X."/>
            <person name="Malainual N."/>
            <person name="Hou J."/>
            <person name="Wang L."/>
            <person name="Wang M."/>
            <person name="Yang K."/>
            <person name="Cui Y."/>
            <person name="Leung E."/>
            <person name="Nong W."/>
            <person name="Shin S.-K."/>
            <person name="Au S."/>
            <person name="Jeong K.Y."/>
            <person name="Chew F.T."/>
            <person name="Hui J."/>
            <person name="Leung T.F."/>
            <person name="Tungtrongchitr A."/>
            <person name="Zhong N."/>
            <person name="Liu Z."/>
            <person name="Tsui S."/>
        </authorList>
    </citation>
    <scope>NUCLEOTIDE SEQUENCE</scope>
    <source>
        <strain evidence="1">Derf</strain>
        <tissue evidence="1">Whole organism</tissue>
    </source>
</reference>